<dbReference type="PROSITE" id="PS52029">
    <property type="entry name" value="LD_TPASE"/>
    <property type="match status" value="1"/>
</dbReference>
<evidence type="ECO:0000256" key="8">
    <source>
        <dbReference type="SAM" id="SignalP"/>
    </source>
</evidence>
<dbReference type="InterPro" id="IPR005490">
    <property type="entry name" value="LD_TPept_cat_dom"/>
</dbReference>
<organism evidence="10 11">
    <name type="scientific">Methylomagnum ishizawai</name>
    <dbReference type="NCBI Taxonomy" id="1760988"/>
    <lineage>
        <taxon>Bacteria</taxon>
        <taxon>Pseudomonadati</taxon>
        <taxon>Pseudomonadota</taxon>
        <taxon>Gammaproteobacteria</taxon>
        <taxon>Methylococcales</taxon>
        <taxon>Methylococcaceae</taxon>
        <taxon>Methylomagnum</taxon>
    </lineage>
</organism>
<gene>
    <name evidence="10" type="ORF">SAMN02949497_3786</name>
</gene>
<dbReference type="STRING" id="1760988.SAMN02949497_3786"/>
<dbReference type="UniPathway" id="UPA00219"/>
<reference evidence="10 11" key="1">
    <citation type="submission" date="2016-12" db="EMBL/GenBank/DDBJ databases">
        <authorList>
            <person name="Song W.-J."/>
            <person name="Kurnit D.M."/>
        </authorList>
    </citation>
    <scope>NUCLEOTIDE SEQUENCE [LARGE SCALE GENOMIC DNA]</scope>
    <source>
        <strain evidence="10 11">175</strain>
    </source>
</reference>
<evidence type="ECO:0000256" key="7">
    <source>
        <dbReference type="PROSITE-ProRule" id="PRU01373"/>
    </source>
</evidence>
<evidence type="ECO:0000256" key="4">
    <source>
        <dbReference type="ARBA" id="ARBA00022960"/>
    </source>
</evidence>
<dbReference type="PANTHER" id="PTHR41533">
    <property type="entry name" value="L,D-TRANSPEPTIDASE HI_1667-RELATED"/>
    <property type="match status" value="1"/>
</dbReference>
<dbReference type="Proteomes" id="UP000192923">
    <property type="component" value="Unassembled WGS sequence"/>
</dbReference>
<keyword evidence="8" id="KW-0732">Signal</keyword>
<protein>
    <submittedName>
        <fullName evidence="10">Murein L,D-transpeptidase YcbB/YkuD</fullName>
    </submittedName>
</protein>
<dbReference type="InterPro" id="IPR052905">
    <property type="entry name" value="LD-transpeptidase_YkuD-like"/>
</dbReference>
<proteinExistence type="inferred from homology"/>
<dbReference type="InterPro" id="IPR036366">
    <property type="entry name" value="PGBDSf"/>
</dbReference>
<keyword evidence="4 7" id="KW-0133">Cell shape</keyword>
<keyword evidence="3" id="KW-0808">Transferase</keyword>
<dbReference type="GO" id="GO:0016740">
    <property type="term" value="F:transferase activity"/>
    <property type="evidence" value="ECO:0007669"/>
    <property type="project" value="UniProtKB-KW"/>
</dbReference>
<comment type="pathway">
    <text evidence="1 7">Cell wall biogenesis; peptidoglycan biosynthesis.</text>
</comment>
<feature type="active site" description="Proton donor/acceptor" evidence="7">
    <location>
        <position position="457"/>
    </location>
</feature>
<dbReference type="Pfam" id="PF20142">
    <property type="entry name" value="Scaffold"/>
    <property type="match status" value="1"/>
</dbReference>
<feature type="chain" id="PRO_5012306063" evidence="8">
    <location>
        <begin position="28"/>
        <end position="561"/>
    </location>
</feature>
<feature type="active site" description="Nucleophile" evidence="7">
    <location>
        <position position="476"/>
    </location>
</feature>
<evidence type="ECO:0000256" key="1">
    <source>
        <dbReference type="ARBA" id="ARBA00004752"/>
    </source>
</evidence>
<keyword evidence="11" id="KW-1185">Reference proteome</keyword>
<evidence type="ECO:0000256" key="6">
    <source>
        <dbReference type="ARBA" id="ARBA00023316"/>
    </source>
</evidence>
<dbReference type="Gene3D" id="2.40.440.10">
    <property type="entry name" value="L,D-transpeptidase catalytic domain-like"/>
    <property type="match status" value="1"/>
</dbReference>
<dbReference type="InterPro" id="IPR045380">
    <property type="entry name" value="LD_TPept_scaffold_dom"/>
</dbReference>
<dbReference type="GO" id="GO:0009252">
    <property type="term" value="P:peptidoglycan biosynthetic process"/>
    <property type="evidence" value="ECO:0007669"/>
    <property type="project" value="UniProtKB-UniPathway"/>
</dbReference>
<keyword evidence="6 7" id="KW-0961">Cell wall biogenesis/degradation</keyword>
<sequence>MMTARFPTGSLWFCLFALLCFVHPVRAEEPPADTVSTHLQSLLKEGTHPKSRWSAFPDYQAQLDELYQQTSLMPLWIKDGRPTPQAAAMIDSLAEADAKGLNAADYDAASLRQWLAAPELANANPRETALFDLALSLATMRYVSNLYVGRINPRHVDFGLSIEPKKLDLPALLKNIAASDSPKTLVDAVEPKLPVYGWLKEALVRYQVLAKEAPTVAVNFPAKFGPGAKHKDVPGLRRLLLALGDIKEIKPELADSETYDPELAAAVKAFQKRHGLMADGVIGKGTLAQLNVPLAERVRQIQWGLERLRWLPEDIKGLYLIVNIPSFQLYGSRDGEGFGHHDIQMNVIVGEAIDGRHTPVFHSDMTYVTFRPYWNVPYQITVKEYLPIARRNPGYLAQHNMEIVANFGPNAQPYAASSGNIEMLASGALKLRMRPGPKNALGLVKFTFPNNNNVYLHSTPSQGLFQRSRRDFSHGCIRVEDPVKLAEWVLADNAEWSRERIEAAMKGDNPKNVTLDKPIPVYIFYSTVLADREGRVSFFGDIYGHDRVLETLLEKGFPYPS</sequence>
<dbReference type="PANTHER" id="PTHR41533:SF2">
    <property type="entry name" value="BLR7131 PROTEIN"/>
    <property type="match status" value="1"/>
</dbReference>
<dbReference type="Gene3D" id="1.10.101.10">
    <property type="entry name" value="PGBD-like superfamily/PGBD"/>
    <property type="match status" value="1"/>
</dbReference>
<evidence type="ECO:0000313" key="11">
    <source>
        <dbReference type="Proteomes" id="UP000192923"/>
    </source>
</evidence>
<dbReference type="SUPFAM" id="SSF47090">
    <property type="entry name" value="PGBD-like"/>
    <property type="match status" value="1"/>
</dbReference>
<dbReference type="GO" id="GO:0071555">
    <property type="term" value="P:cell wall organization"/>
    <property type="evidence" value="ECO:0007669"/>
    <property type="project" value="UniProtKB-UniRule"/>
</dbReference>
<accession>A0A1Y6D1V2</accession>
<dbReference type="OrthoDB" id="9778545at2"/>
<dbReference type="GO" id="GO:0008360">
    <property type="term" value="P:regulation of cell shape"/>
    <property type="evidence" value="ECO:0007669"/>
    <property type="project" value="UniProtKB-UniRule"/>
</dbReference>
<dbReference type="Pfam" id="PF03734">
    <property type="entry name" value="YkuD"/>
    <property type="match status" value="1"/>
</dbReference>
<evidence type="ECO:0000256" key="3">
    <source>
        <dbReference type="ARBA" id="ARBA00022679"/>
    </source>
</evidence>
<evidence type="ECO:0000256" key="5">
    <source>
        <dbReference type="ARBA" id="ARBA00022984"/>
    </source>
</evidence>
<comment type="similarity">
    <text evidence="2">Belongs to the YkuD family.</text>
</comment>
<dbReference type="InterPro" id="IPR036365">
    <property type="entry name" value="PGBD-like_sf"/>
</dbReference>
<dbReference type="Pfam" id="PF01471">
    <property type="entry name" value="PG_binding_1"/>
    <property type="match status" value="1"/>
</dbReference>
<dbReference type="RefSeq" id="WP_085215282.1">
    <property type="nucleotide sequence ID" value="NZ_FXAM01000001.1"/>
</dbReference>
<dbReference type="CDD" id="cd16913">
    <property type="entry name" value="YkuD_like"/>
    <property type="match status" value="1"/>
</dbReference>
<keyword evidence="5 7" id="KW-0573">Peptidoglycan synthesis</keyword>
<feature type="domain" description="L,D-TPase catalytic" evidence="9">
    <location>
        <begin position="318"/>
        <end position="504"/>
    </location>
</feature>
<dbReference type="InterPro" id="IPR002477">
    <property type="entry name" value="Peptidoglycan-bd-like"/>
</dbReference>
<dbReference type="AlphaFoldDB" id="A0A1Y6D1V2"/>
<dbReference type="SUPFAM" id="SSF141523">
    <property type="entry name" value="L,D-transpeptidase catalytic domain-like"/>
    <property type="match status" value="1"/>
</dbReference>
<feature type="signal peptide" evidence="8">
    <location>
        <begin position="1"/>
        <end position="27"/>
    </location>
</feature>
<dbReference type="EMBL" id="FXAM01000001">
    <property type="protein sequence ID" value="SMF96390.1"/>
    <property type="molecule type" value="Genomic_DNA"/>
</dbReference>
<dbReference type="GO" id="GO:0004180">
    <property type="term" value="F:carboxypeptidase activity"/>
    <property type="evidence" value="ECO:0007669"/>
    <property type="project" value="UniProtKB-ARBA"/>
</dbReference>
<evidence type="ECO:0000259" key="9">
    <source>
        <dbReference type="PROSITE" id="PS52029"/>
    </source>
</evidence>
<evidence type="ECO:0000256" key="2">
    <source>
        <dbReference type="ARBA" id="ARBA00005992"/>
    </source>
</evidence>
<name>A0A1Y6D1V2_9GAMM</name>
<evidence type="ECO:0000313" key="10">
    <source>
        <dbReference type="EMBL" id="SMF96390.1"/>
    </source>
</evidence>
<dbReference type="InterPro" id="IPR038063">
    <property type="entry name" value="Transpep_catalytic_dom"/>
</dbReference>